<evidence type="ECO:0000256" key="1">
    <source>
        <dbReference type="ARBA" id="ARBA00009431"/>
    </source>
</evidence>
<feature type="region of interest" description="Disordered" evidence="8">
    <location>
        <begin position="1"/>
        <end position="21"/>
    </location>
</feature>
<dbReference type="PANTHER" id="PTHR11802">
    <property type="entry name" value="SERINE PROTEASE FAMILY S10 SERINE CARBOXYPEPTIDASE"/>
    <property type="match status" value="1"/>
</dbReference>
<dbReference type="InterPro" id="IPR001563">
    <property type="entry name" value="Peptidase_S10"/>
</dbReference>
<dbReference type="EC" id="3.4.16.-" evidence="7"/>
<dbReference type="AlphaFoldDB" id="A0A7J6RTQ3"/>
<dbReference type="OMA" id="TEHGPCH"/>
<gene>
    <name evidence="9" type="ORF">FOZ63_026436</name>
</gene>
<dbReference type="PROSITE" id="PS00131">
    <property type="entry name" value="CARBOXYPEPT_SER_SER"/>
    <property type="match status" value="1"/>
</dbReference>
<reference evidence="9 10" key="1">
    <citation type="submission" date="2020-04" db="EMBL/GenBank/DDBJ databases">
        <title>Perkinsus olseni comparative genomics.</title>
        <authorList>
            <person name="Bogema D.R."/>
        </authorList>
    </citation>
    <scope>NUCLEOTIDE SEQUENCE [LARGE SCALE GENOMIC DNA]</scope>
    <source>
        <strain evidence="9 10">ATCC PRA-207</strain>
    </source>
</reference>
<dbReference type="InterPro" id="IPR018202">
    <property type="entry name" value="Ser_caboxypep_ser_AS"/>
</dbReference>
<organism evidence="9 10">
    <name type="scientific">Perkinsus olseni</name>
    <name type="common">Perkinsus atlanticus</name>
    <dbReference type="NCBI Taxonomy" id="32597"/>
    <lineage>
        <taxon>Eukaryota</taxon>
        <taxon>Sar</taxon>
        <taxon>Alveolata</taxon>
        <taxon>Perkinsozoa</taxon>
        <taxon>Perkinsea</taxon>
        <taxon>Perkinsida</taxon>
        <taxon>Perkinsidae</taxon>
        <taxon>Perkinsus</taxon>
    </lineage>
</organism>
<dbReference type="EMBL" id="JABANO010023083">
    <property type="protein sequence ID" value="KAF4724114.1"/>
    <property type="molecule type" value="Genomic_DNA"/>
</dbReference>
<proteinExistence type="inferred from homology"/>
<dbReference type="Gene3D" id="3.40.50.12670">
    <property type="match status" value="1"/>
</dbReference>
<evidence type="ECO:0000256" key="6">
    <source>
        <dbReference type="ARBA" id="ARBA00023180"/>
    </source>
</evidence>
<keyword evidence="3 7" id="KW-0645">Protease</keyword>
<dbReference type="GO" id="GO:0004185">
    <property type="term" value="F:serine-type carboxypeptidase activity"/>
    <property type="evidence" value="ECO:0007669"/>
    <property type="project" value="UniProtKB-UniRule"/>
</dbReference>
<protein>
    <recommendedName>
        <fullName evidence="7">Carboxypeptidase</fullName>
        <ecNumber evidence="7">3.4.16.-</ecNumber>
    </recommendedName>
</protein>
<evidence type="ECO:0000256" key="4">
    <source>
        <dbReference type="ARBA" id="ARBA00022729"/>
    </source>
</evidence>
<accession>A0A7J6RTQ3</accession>
<evidence type="ECO:0000313" key="9">
    <source>
        <dbReference type="EMBL" id="KAF4724114.1"/>
    </source>
</evidence>
<evidence type="ECO:0000256" key="8">
    <source>
        <dbReference type="SAM" id="MobiDB-lite"/>
    </source>
</evidence>
<sequence>TLGGNKATGRGPLQEEPQEGDFDSVSFLSRGKDLCDPAVKQVYGYFSGSNGRRLFFWLFESRSNPAKDPLVLWLNGGPGCSSMIGLFLENGPCTINEYGNDTKLNPYSWNTRANLLFVDQPAGAGFADGPPVTNGSFGAADDLYMALQEFFAKHTQYRGKDFYITGESYAGNGHYVPAIGHKILRENTIGIEPHIPLRGIAIGNGWMNAAIQVLDYPEMALQSCTAPHIATRKEYEYIGLYNVYDMRITFKDGSTGDIGDPRLERYLNRRDVQRKLGVHKHFESCSNVGDFSIDGLTPTETLLPDLLDAEIRVLLYDGDQDYICNWIGYEHVANEMDWPGRDAFLRAPRYEYEGDDGISVGLLRSIRWKKKGMFGFFQVYRAGHLVPTDQPEAALLMINDFIDGIMGPVPFTTTAESGNNSSEL</sequence>
<keyword evidence="5 7" id="KW-0378">Hydrolase</keyword>
<keyword evidence="10" id="KW-1185">Reference proteome</keyword>
<dbReference type="Proteomes" id="UP000553632">
    <property type="component" value="Unassembled WGS sequence"/>
</dbReference>
<feature type="non-terminal residue" evidence="9">
    <location>
        <position position="424"/>
    </location>
</feature>
<dbReference type="PANTHER" id="PTHR11802:SF113">
    <property type="entry name" value="SERINE CARBOXYPEPTIDASE CTSA-4.1"/>
    <property type="match status" value="1"/>
</dbReference>
<dbReference type="PRINTS" id="PR00724">
    <property type="entry name" value="CRBOXYPTASEC"/>
</dbReference>
<dbReference type="SUPFAM" id="SSF53474">
    <property type="entry name" value="alpha/beta-Hydrolases"/>
    <property type="match status" value="1"/>
</dbReference>
<keyword evidence="6" id="KW-0325">Glycoprotein</keyword>
<dbReference type="Pfam" id="PF00450">
    <property type="entry name" value="Peptidase_S10"/>
    <property type="match status" value="2"/>
</dbReference>
<evidence type="ECO:0000313" key="10">
    <source>
        <dbReference type="Proteomes" id="UP000553632"/>
    </source>
</evidence>
<dbReference type="InterPro" id="IPR029058">
    <property type="entry name" value="AB_hydrolase_fold"/>
</dbReference>
<keyword evidence="4" id="KW-0732">Signal</keyword>
<comment type="similarity">
    <text evidence="1 7">Belongs to the peptidase S10 family.</text>
</comment>
<dbReference type="GO" id="GO:0006508">
    <property type="term" value="P:proteolysis"/>
    <property type="evidence" value="ECO:0007669"/>
    <property type="project" value="UniProtKB-KW"/>
</dbReference>
<evidence type="ECO:0000256" key="5">
    <source>
        <dbReference type="ARBA" id="ARBA00022801"/>
    </source>
</evidence>
<dbReference type="Gene3D" id="3.40.50.1820">
    <property type="entry name" value="alpha/beta hydrolase"/>
    <property type="match status" value="1"/>
</dbReference>
<comment type="caution">
    <text evidence="9">The sequence shown here is derived from an EMBL/GenBank/DDBJ whole genome shotgun (WGS) entry which is preliminary data.</text>
</comment>
<evidence type="ECO:0000256" key="3">
    <source>
        <dbReference type="ARBA" id="ARBA00022670"/>
    </source>
</evidence>
<evidence type="ECO:0000256" key="2">
    <source>
        <dbReference type="ARBA" id="ARBA00022645"/>
    </source>
</evidence>
<keyword evidence="2 7" id="KW-0121">Carboxypeptidase</keyword>
<evidence type="ECO:0000256" key="7">
    <source>
        <dbReference type="RuleBase" id="RU361156"/>
    </source>
</evidence>
<name>A0A7J6RTQ3_PEROL</name>